<name>D4AJI8_ARTBC</name>
<dbReference type="EMBL" id="ABSU01000001">
    <property type="protein sequence ID" value="EFE36911.1"/>
    <property type="molecule type" value="Genomic_DNA"/>
</dbReference>
<proteinExistence type="predicted"/>
<sequence length="162" mass="17978">MDYGYVSSLSGSWLGELDGWMDEERESDSPLEGCIWLDRHQHHAQCTYKQLVLVVSPGIGWTRPVSVDETLLQRCAAWQATPCMKSEVDECEVIVEQRIRKSKTGGGESPSASAVALAQLLDRNLVVDTPRVCSVHDVPAFPPPKKKTSSHNNRNGIMDVEE</sequence>
<comment type="caution">
    <text evidence="2">The sequence shown here is derived from an EMBL/GenBank/DDBJ whole genome shotgun (WGS) entry which is preliminary data.</text>
</comment>
<dbReference type="HOGENOM" id="CLU_1634967_0_0_1"/>
<evidence type="ECO:0000313" key="2">
    <source>
        <dbReference type="EMBL" id="EFE36911.1"/>
    </source>
</evidence>
<dbReference type="KEGG" id="abe:ARB_04438"/>
<dbReference type="GeneID" id="9522401"/>
<organism evidence="2 3">
    <name type="scientific">Arthroderma benhamiae (strain ATCC MYA-4681 / CBS 112371)</name>
    <name type="common">Trichophyton mentagrophytes</name>
    <dbReference type="NCBI Taxonomy" id="663331"/>
    <lineage>
        <taxon>Eukaryota</taxon>
        <taxon>Fungi</taxon>
        <taxon>Dikarya</taxon>
        <taxon>Ascomycota</taxon>
        <taxon>Pezizomycotina</taxon>
        <taxon>Eurotiomycetes</taxon>
        <taxon>Eurotiomycetidae</taxon>
        <taxon>Onygenales</taxon>
        <taxon>Arthrodermataceae</taxon>
        <taxon>Trichophyton</taxon>
    </lineage>
</organism>
<gene>
    <name evidence="2" type="ORF">ARB_04438</name>
</gene>
<evidence type="ECO:0000313" key="3">
    <source>
        <dbReference type="Proteomes" id="UP000008866"/>
    </source>
</evidence>
<accession>D4AJI8</accession>
<dbReference type="RefSeq" id="XP_003017556.1">
    <property type="nucleotide sequence ID" value="XM_003017510.1"/>
</dbReference>
<keyword evidence="3" id="KW-1185">Reference proteome</keyword>
<evidence type="ECO:0000256" key="1">
    <source>
        <dbReference type="SAM" id="MobiDB-lite"/>
    </source>
</evidence>
<feature type="region of interest" description="Disordered" evidence="1">
    <location>
        <begin position="138"/>
        <end position="162"/>
    </location>
</feature>
<protein>
    <submittedName>
        <fullName evidence="2">Uncharacterized protein</fullName>
    </submittedName>
</protein>
<dbReference type="AlphaFoldDB" id="D4AJI8"/>
<dbReference type="Proteomes" id="UP000008866">
    <property type="component" value="Unassembled WGS sequence"/>
</dbReference>
<reference evidence="3" key="1">
    <citation type="journal article" date="2011" name="Genome Biol.">
        <title>Comparative and functional genomics provide insights into the pathogenicity of dermatophytic fungi.</title>
        <authorList>
            <person name="Burmester A."/>
            <person name="Shelest E."/>
            <person name="Gloeckner G."/>
            <person name="Heddergott C."/>
            <person name="Schindler S."/>
            <person name="Staib P."/>
            <person name="Heidel A."/>
            <person name="Felder M."/>
            <person name="Petzold A."/>
            <person name="Szafranski K."/>
            <person name="Feuermann M."/>
            <person name="Pedruzzi I."/>
            <person name="Priebe S."/>
            <person name="Groth M."/>
            <person name="Winkler R."/>
            <person name="Li W."/>
            <person name="Kniemeyer O."/>
            <person name="Schroeckh V."/>
            <person name="Hertweck C."/>
            <person name="Hube B."/>
            <person name="White T.C."/>
            <person name="Platzer M."/>
            <person name="Guthke R."/>
            <person name="Heitman J."/>
            <person name="Woestemeyer J."/>
            <person name="Zipfel P.F."/>
            <person name="Monod M."/>
            <person name="Brakhage A.A."/>
        </authorList>
    </citation>
    <scope>NUCLEOTIDE SEQUENCE [LARGE SCALE GENOMIC DNA]</scope>
    <source>
        <strain evidence="3">ATCC MYA-4681 / CBS 112371</strain>
    </source>
</reference>